<evidence type="ECO:0000259" key="1">
    <source>
        <dbReference type="Pfam" id="PF08668"/>
    </source>
</evidence>
<evidence type="ECO:0000313" key="2">
    <source>
        <dbReference type="EMBL" id="SFV75532.1"/>
    </source>
</evidence>
<dbReference type="AlphaFoldDB" id="A0A1W1D524"/>
<name>A0A1W1D524_9ZZZZ</name>
<dbReference type="Gene3D" id="1.10.3210.10">
    <property type="entry name" value="Hypothetical protein af1432"/>
    <property type="match status" value="1"/>
</dbReference>
<sequence length="265" mass="30530">MITKDDINSYIDKIPPLPKTLTQTLALLNEGELIKAAQIAKEDMAFRNYLKNLLNKPIYGFTHEINDINQIFAILGVNGSQQSVYNYMIHLLSPDKWIVFQLNKTLFQTLQAELSINWKKILTHLQINNKNIESTITLIPASIIVTEAIFAQKIDDVTLLRTTKDIDFNTILQRLCHMDLFDIIEQIRNKWDLPLEIGAIIQAASGIKPSKDSHINMLGKWIHLLLFYTLSKPLFVHANLNDFIDFNPDYVADIYEDFITLMEIQ</sequence>
<dbReference type="EMBL" id="FPHP01000042">
    <property type="protein sequence ID" value="SFV75532.1"/>
    <property type="molecule type" value="Genomic_DNA"/>
</dbReference>
<protein>
    <recommendedName>
        <fullName evidence="1">HDOD domain-containing protein</fullName>
    </recommendedName>
</protein>
<dbReference type="Pfam" id="PF08668">
    <property type="entry name" value="HDOD"/>
    <property type="match status" value="1"/>
</dbReference>
<gene>
    <name evidence="2" type="ORF">MNB_SM-3-87</name>
</gene>
<proteinExistence type="predicted"/>
<dbReference type="SUPFAM" id="SSF109604">
    <property type="entry name" value="HD-domain/PDEase-like"/>
    <property type="match status" value="1"/>
</dbReference>
<dbReference type="InterPro" id="IPR013976">
    <property type="entry name" value="HDOD"/>
</dbReference>
<reference evidence="2" key="1">
    <citation type="submission" date="2016-10" db="EMBL/GenBank/DDBJ databases">
        <authorList>
            <person name="de Groot N.N."/>
        </authorList>
    </citation>
    <scope>NUCLEOTIDE SEQUENCE</scope>
</reference>
<feature type="domain" description="HDOD" evidence="1">
    <location>
        <begin position="14"/>
        <end position="203"/>
    </location>
</feature>
<accession>A0A1W1D524</accession>
<organism evidence="2">
    <name type="scientific">hydrothermal vent metagenome</name>
    <dbReference type="NCBI Taxonomy" id="652676"/>
    <lineage>
        <taxon>unclassified sequences</taxon>
        <taxon>metagenomes</taxon>
        <taxon>ecological metagenomes</taxon>
    </lineage>
</organism>